<reference evidence="1" key="1">
    <citation type="submission" date="2016-10" db="EMBL/GenBank/DDBJ databases">
        <authorList>
            <person name="de Groot N.N."/>
        </authorList>
    </citation>
    <scope>NUCLEOTIDE SEQUENCE</scope>
</reference>
<sequence>MQKLTVRQIRVIFQRNNLDRYFCLELIRLLELYKEMFKINTELRRVRFLAQAVHETLINRHGKVVLRENLNYTPAGLMRISRFFRTHEALARKYGRTQIHKANIKAIANLMYADRNRSKKYKLGNIWAGDGYAFRGMFMLQSTGRTNVMKDIDHIKKMTGINLLDETRRPYPKAVNSYTIYIIGGMAHWHRTGMYKLRSTNAITNRLNKGLPKSMKRERLATALRVKKYLMG</sequence>
<dbReference type="EMBL" id="FPHD01000010">
    <property type="protein sequence ID" value="SFV50874.1"/>
    <property type="molecule type" value="Genomic_DNA"/>
</dbReference>
<proteinExistence type="predicted"/>
<dbReference type="SUPFAM" id="SSF53955">
    <property type="entry name" value="Lysozyme-like"/>
    <property type="match status" value="1"/>
</dbReference>
<name>A0A1W1BBF7_9ZZZZ</name>
<dbReference type="AlphaFoldDB" id="A0A1W1BBF7"/>
<gene>
    <name evidence="1" type="ORF">MNB_SV-8-861</name>
</gene>
<accession>A0A1W1BBF7</accession>
<evidence type="ECO:0000313" key="1">
    <source>
        <dbReference type="EMBL" id="SFV50874.1"/>
    </source>
</evidence>
<organism evidence="1">
    <name type="scientific">hydrothermal vent metagenome</name>
    <dbReference type="NCBI Taxonomy" id="652676"/>
    <lineage>
        <taxon>unclassified sequences</taxon>
        <taxon>metagenomes</taxon>
        <taxon>ecological metagenomes</taxon>
    </lineage>
</organism>
<protein>
    <submittedName>
        <fullName evidence="1">Uncharacterized protein</fullName>
    </submittedName>
</protein>
<dbReference type="InterPro" id="IPR023346">
    <property type="entry name" value="Lysozyme-like_dom_sf"/>
</dbReference>
<dbReference type="Gene3D" id="1.10.530.10">
    <property type="match status" value="1"/>
</dbReference>